<dbReference type="SMART" id="SM00408">
    <property type="entry name" value="IGc2"/>
    <property type="match status" value="9"/>
</dbReference>
<dbReference type="InterPro" id="IPR013783">
    <property type="entry name" value="Ig-like_fold"/>
</dbReference>
<feature type="domain" description="Ig-like" evidence="5">
    <location>
        <begin position="698"/>
        <end position="785"/>
    </location>
</feature>
<proteinExistence type="predicted"/>
<keyword evidence="3" id="KW-0597">Phosphoprotein</keyword>
<feature type="domain" description="Ig-like" evidence="5">
    <location>
        <begin position="328"/>
        <end position="415"/>
    </location>
</feature>
<dbReference type="InterPro" id="IPR013098">
    <property type="entry name" value="Ig_I-set"/>
</dbReference>
<dbReference type="Proteomes" id="UP000663868">
    <property type="component" value="Unassembled WGS sequence"/>
</dbReference>
<reference evidence="6" key="1">
    <citation type="submission" date="2021-02" db="EMBL/GenBank/DDBJ databases">
        <authorList>
            <person name="Nowell W R."/>
        </authorList>
    </citation>
    <scope>NUCLEOTIDE SEQUENCE</scope>
</reference>
<evidence type="ECO:0000256" key="4">
    <source>
        <dbReference type="ARBA" id="ARBA00023157"/>
    </source>
</evidence>
<dbReference type="InterPro" id="IPR003598">
    <property type="entry name" value="Ig_sub2"/>
</dbReference>
<dbReference type="EMBL" id="CAJOBB010007966">
    <property type="protein sequence ID" value="CAF4198240.1"/>
    <property type="molecule type" value="Genomic_DNA"/>
</dbReference>
<dbReference type="Gene3D" id="2.60.40.10">
    <property type="entry name" value="Immunoglobulins"/>
    <property type="match status" value="12"/>
</dbReference>
<evidence type="ECO:0000256" key="2">
    <source>
        <dbReference type="ARBA" id="ARBA00022490"/>
    </source>
</evidence>
<evidence type="ECO:0000313" key="7">
    <source>
        <dbReference type="Proteomes" id="UP000663868"/>
    </source>
</evidence>
<feature type="domain" description="Ig-like" evidence="5">
    <location>
        <begin position="976"/>
        <end position="1060"/>
    </location>
</feature>
<feature type="domain" description="Ig-like" evidence="5">
    <location>
        <begin position="791"/>
        <end position="875"/>
    </location>
</feature>
<feature type="domain" description="Ig-like" evidence="5">
    <location>
        <begin position="1068"/>
        <end position="1122"/>
    </location>
</feature>
<feature type="non-terminal residue" evidence="6">
    <location>
        <position position="1122"/>
    </location>
</feature>
<feature type="domain" description="Ig-like" evidence="5">
    <location>
        <begin position="421"/>
        <end position="505"/>
    </location>
</feature>
<organism evidence="6 7">
    <name type="scientific">Adineta steineri</name>
    <dbReference type="NCBI Taxonomy" id="433720"/>
    <lineage>
        <taxon>Eukaryota</taxon>
        <taxon>Metazoa</taxon>
        <taxon>Spiralia</taxon>
        <taxon>Gnathifera</taxon>
        <taxon>Rotifera</taxon>
        <taxon>Eurotatoria</taxon>
        <taxon>Bdelloidea</taxon>
        <taxon>Adinetida</taxon>
        <taxon>Adinetidae</taxon>
        <taxon>Adineta</taxon>
    </lineage>
</organism>
<dbReference type="PANTHER" id="PTHR35971:SF5">
    <property type="entry name" value="OBSCURIN LIKE CYTOSKELETAL ADAPTOR 1"/>
    <property type="match status" value="1"/>
</dbReference>
<protein>
    <recommendedName>
        <fullName evidence="5">Ig-like domain-containing protein</fullName>
    </recommendedName>
</protein>
<evidence type="ECO:0000259" key="5">
    <source>
        <dbReference type="PROSITE" id="PS50835"/>
    </source>
</evidence>
<comment type="subcellular location">
    <subcellularLocation>
        <location evidence="1">Cytoplasm</location>
    </subcellularLocation>
</comment>
<dbReference type="PANTHER" id="PTHR35971">
    <property type="entry name" value="SI:DKEY-31G6.6"/>
    <property type="match status" value="1"/>
</dbReference>
<dbReference type="InterPro" id="IPR003599">
    <property type="entry name" value="Ig_sub"/>
</dbReference>
<feature type="domain" description="Ig-like" evidence="5">
    <location>
        <begin position="143"/>
        <end position="230"/>
    </location>
</feature>
<evidence type="ECO:0000313" key="6">
    <source>
        <dbReference type="EMBL" id="CAF4198240.1"/>
    </source>
</evidence>
<dbReference type="SMART" id="SM00409">
    <property type="entry name" value="IG"/>
    <property type="match status" value="11"/>
</dbReference>
<feature type="domain" description="Ig-like" evidence="5">
    <location>
        <begin position="236"/>
        <end position="320"/>
    </location>
</feature>
<dbReference type="InterPro" id="IPR052385">
    <property type="entry name" value="Obscurin/Obscurin-like_Reg"/>
</dbReference>
<evidence type="ECO:0000256" key="3">
    <source>
        <dbReference type="ARBA" id="ARBA00022553"/>
    </source>
</evidence>
<dbReference type="Pfam" id="PF07679">
    <property type="entry name" value="I-set"/>
    <property type="match status" value="11"/>
</dbReference>
<feature type="domain" description="Ig-like" evidence="5">
    <location>
        <begin position="883"/>
        <end position="970"/>
    </location>
</feature>
<dbReference type="InterPro" id="IPR036179">
    <property type="entry name" value="Ig-like_dom_sf"/>
</dbReference>
<dbReference type="GO" id="GO:0005737">
    <property type="term" value="C:cytoplasm"/>
    <property type="evidence" value="ECO:0007669"/>
    <property type="project" value="UniProtKB-SubCell"/>
</dbReference>
<feature type="non-terminal residue" evidence="6">
    <location>
        <position position="1"/>
    </location>
</feature>
<keyword evidence="4" id="KW-1015">Disulfide bond</keyword>
<accession>A0A820BU31</accession>
<dbReference type="PROSITE" id="PS50835">
    <property type="entry name" value="IG_LIKE"/>
    <property type="match status" value="12"/>
</dbReference>
<gene>
    <name evidence="6" type="ORF">KXQ929_LOCUS39944</name>
</gene>
<name>A0A820BU31_9BILA</name>
<feature type="domain" description="Ig-like" evidence="5">
    <location>
        <begin position="606"/>
        <end position="690"/>
    </location>
</feature>
<sequence length="1122" mass="126681">ETENIQFTKDGPKLKLTIKNAQPTDHTGTYSVKIKDVESDQIPVTVTKKVPKFIKELKPNKTTLLEGEQLLLDCELDTVPITVQLHINGEAVPDDRVKTEIKDKKIKFTLDNIKLDESGDYTLKVNDEVDSKPVSITVNADIPKFVKNLTINKKQFDAGETLTFECTLNKPFDEIVWLKDGQPIEEDARVQFTKDGPKLKLTIKDAQPTDHTGTYSVRVKDVESDQIPVTVTKKVPKFVKDLKANKTTLTEGEQLVLECELDTVPTNVQFSVNGQPLPEDRVKVDVKDKKIKFTLDNIKLDESGDYTVKINDEVDSKPVSITVNADIPKFVKNLTINKKQFDLGETLTFECTLNKPFDEIVWLKDGQPIEEDARVQFTKDGPKLKLTIKDAQPTDHTGTYSVRVKEVESDQIPVTVTKKVPKFVKDLKANKTTLTEGEQLVLECELDTVPTNVKLQINGETVPEDRVKTDIKDKKIKFTLDNIKLDESGDYTVKINDEVDSKPVSITVNADIPKFVKNLTINKKQFDLGETLTFECTLNKPFDEIVWLKDGQPIEEDARVQFTKDGPKLKLTIKDAQPTDHTGTYSVRVKEVESDQIPVTVTKKVPKFVKDLKANKTTLTEGEQLVLECELDTVPTNVQLFINGELVPEDRVKTDVKDKKIKFTLDNIKLDESGDYTVKINDEVDSKPVSITVNADIPKFVKNLTINKKQFDLGETLNFECTLNKPFDDIVWLKDDQPIEENEHVQFTKDGPKLKLTIKNAQPTDHTGTYSVRVKEVESDKVPVTVTKKVPKFVKDLKANKTTLTEGEQLILECELDMAPSDVKLQINGETVPEERVKTEIKDKKIKFTLDNIKLDEAGDYTVKINDEVDSKPVSITVNADIPKFVKNLTINKKQFDLGETLNFECTLNKPFDEIVWLKDGQPIEEDAHIQFTKDGPKLKLTIKDAQATDHTGTYSVKVKEVESDKVPVTVTKKVPKFVKDLKANKTTLTEGEQLILECELDMAPSDVKLQINGETVPEDRVKTEVKDKKIKFTLDNIKLDESGDYTVKINDEVDSKPVSITVNADIPKFIKNLTINKKQFDLGETLTFECTLNKPFDDIVWLKDGQPIEEDAHIQFTKDGP</sequence>
<dbReference type="AlphaFoldDB" id="A0A820BU31"/>
<feature type="domain" description="Ig-like" evidence="5">
    <location>
        <begin position="51"/>
        <end position="135"/>
    </location>
</feature>
<dbReference type="SUPFAM" id="SSF48726">
    <property type="entry name" value="Immunoglobulin"/>
    <property type="match status" value="12"/>
</dbReference>
<feature type="domain" description="Ig-like" evidence="5">
    <location>
        <begin position="513"/>
        <end position="600"/>
    </location>
</feature>
<dbReference type="InterPro" id="IPR007110">
    <property type="entry name" value="Ig-like_dom"/>
</dbReference>
<comment type="caution">
    <text evidence="6">The sequence shown here is derived from an EMBL/GenBank/DDBJ whole genome shotgun (WGS) entry which is preliminary data.</text>
</comment>
<keyword evidence="2" id="KW-0963">Cytoplasm</keyword>
<evidence type="ECO:0000256" key="1">
    <source>
        <dbReference type="ARBA" id="ARBA00004496"/>
    </source>
</evidence>